<dbReference type="EMBL" id="AOFI03000001">
    <property type="protein sequence ID" value="KAF4325993.1"/>
    <property type="molecule type" value="Genomic_DNA"/>
</dbReference>
<dbReference type="GO" id="GO:0005524">
    <property type="term" value="F:ATP binding"/>
    <property type="evidence" value="ECO:0007669"/>
    <property type="project" value="UniProtKB-KW"/>
</dbReference>
<dbReference type="CDD" id="cd03257">
    <property type="entry name" value="ABC_NikE_OppD_transporters"/>
    <property type="match status" value="1"/>
</dbReference>
<accession>A0A8J4SWT9</accession>
<proteinExistence type="predicted"/>
<keyword evidence="2 7" id="KW-0812">Transmembrane</keyword>
<dbReference type="GO" id="GO:1904680">
    <property type="term" value="F:peptide transmembrane transporter activity"/>
    <property type="evidence" value="ECO:0007669"/>
    <property type="project" value="TreeGrafter"/>
</dbReference>
<dbReference type="Gene3D" id="1.10.3720.10">
    <property type="entry name" value="MetI-like"/>
    <property type="match status" value="1"/>
</dbReference>
<dbReference type="GO" id="GO:0015833">
    <property type="term" value="P:peptide transport"/>
    <property type="evidence" value="ECO:0007669"/>
    <property type="project" value="TreeGrafter"/>
</dbReference>
<evidence type="ECO:0000256" key="5">
    <source>
        <dbReference type="ARBA" id="ARBA00022989"/>
    </source>
</evidence>
<dbReference type="PANTHER" id="PTHR30290">
    <property type="entry name" value="PERIPLASMIC BINDING COMPONENT OF ABC TRANSPORTER"/>
    <property type="match status" value="1"/>
</dbReference>
<reference evidence="9" key="2">
    <citation type="submission" date="2020-02" db="EMBL/GenBank/DDBJ databases">
        <authorList>
            <person name="Studholme D.J."/>
        </authorList>
    </citation>
    <scope>NUCLEOTIDE SEQUENCE</scope>
    <source>
        <strain evidence="9">00238/432</strain>
    </source>
</reference>
<dbReference type="PANTHER" id="PTHR30290:SF81">
    <property type="entry name" value="OLIGOPEPTIDE-BINDING PROTEIN OPPA"/>
    <property type="match status" value="1"/>
</dbReference>
<feature type="transmembrane region" description="Helical" evidence="7">
    <location>
        <begin position="505"/>
        <end position="528"/>
    </location>
</feature>
<evidence type="ECO:0000256" key="3">
    <source>
        <dbReference type="ARBA" id="ARBA00022741"/>
    </source>
</evidence>
<dbReference type="Pfam" id="PF00005">
    <property type="entry name" value="ABC_tran"/>
    <property type="match status" value="1"/>
</dbReference>
<dbReference type="SUPFAM" id="SSF52540">
    <property type="entry name" value="P-loop containing nucleoside triphosphate hydrolases"/>
    <property type="match status" value="1"/>
</dbReference>
<dbReference type="Gene3D" id="3.40.50.300">
    <property type="entry name" value="P-loop containing nucleotide triphosphate hydrolases"/>
    <property type="match status" value="1"/>
</dbReference>
<dbReference type="SMART" id="SM00382">
    <property type="entry name" value="AAA"/>
    <property type="match status" value="1"/>
</dbReference>
<dbReference type="InterPro" id="IPR027417">
    <property type="entry name" value="P-loop_NTPase"/>
</dbReference>
<feature type="transmembrane region" description="Helical" evidence="7">
    <location>
        <begin position="540"/>
        <end position="561"/>
    </location>
</feature>
<dbReference type="Proteomes" id="UP000702964">
    <property type="component" value="Unassembled WGS sequence"/>
</dbReference>
<dbReference type="Pfam" id="PF00528">
    <property type="entry name" value="BPD_transp_1"/>
    <property type="match status" value="1"/>
</dbReference>
<evidence type="ECO:0000259" key="8">
    <source>
        <dbReference type="SMART" id="SM00382"/>
    </source>
</evidence>
<dbReference type="GO" id="GO:0016020">
    <property type="term" value="C:membrane"/>
    <property type="evidence" value="ECO:0007669"/>
    <property type="project" value="UniProtKB-SubCell"/>
</dbReference>
<evidence type="ECO:0000256" key="1">
    <source>
        <dbReference type="ARBA" id="ARBA00004141"/>
    </source>
</evidence>
<evidence type="ECO:0000256" key="4">
    <source>
        <dbReference type="ARBA" id="ARBA00022840"/>
    </source>
</evidence>
<dbReference type="InterPro" id="IPR000914">
    <property type="entry name" value="SBP_5_dom"/>
</dbReference>
<feature type="domain" description="AAA+ ATPase" evidence="8">
    <location>
        <begin position="596"/>
        <end position="739"/>
    </location>
</feature>
<evidence type="ECO:0000256" key="7">
    <source>
        <dbReference type="SAM" id="Phobius"/>
    </source>
</evidence>
<name>A0A8J4SWT9_9STRA</name>
<dbReference type="Gene3D" id="3.90.76.10">
    <property type="entry name" value="Dipeptide-binding Protein, Domain 1"/>
    <property type="match status" value="1"/>
</dbReference>
<keyword evidence="4" id="KW-0067">ATP-binding</keyword>
<dbReference type="SUPFAM" id="SSF161098">
    <property type="entry name" value="MetI-like"/>
    <property type="match status" value="1"/>
</dbReference>
<evidence type="ECO:0000256" key="6">
    <source>
        <dbReference type="ARBA" id="ARBA00023136"/>
    </source>
</evidence>
<keyword evidence="6 7" id="KW-0472">Membrane</keyword>
<dbReference type="CDD" id="cd06261">
    <property type="entry name" value="TM_PBP2"/>
    <property type="match status" value="1"/>
</dbReference>
<feature type="transmembrane region" description="Helical" evidence="7">
    <location>
        <begin position="434"/>
        <end position="453"/>
    </location>
</feature>
<dbReference type="AlphaFoldDB" id="A0A8J4SWT9"/>
<protein>
    <recommendedName>
        <fullName evidence="8">AAA+ ATPase domain-containing protein</fullName>
    </recommendedName>
</protein>
<comment type="caution">
    <text evidence="9">The sequence shown here is derived from an EMBL/GenBank/DDBJ whole genome shotgun (WGS) entry which is preliminary data.</text>
</comment>
<dbReference type="InterPro" id="IPR039424">
    <property type="entry name" value="SBP_5"/>
</dbReference>
<evidence type="ECO:0000313" key="9">
    <source>
        <dbReference type="EMBL" id="KAF4325993.1"/>
    </source>
</evidence>
<evidence type="ECO:0000313" key="10">
    <source>
        <dbReference type="Proteomes" id="UP000702964"/>
    </source>
</evidence>
<dbReference type="InterPro" id="IPR035906">
    <property type="entry name" value="MetI-like_sf"/>
</dbReference>
<keyword evidence="3" id="KW-0547">Nucleotide-binding</keyword>
<dbReference type="Gene3D" id="3.40.190.10">
    <property type="entry name" value="Periplasmic binding protein-like II"/>
    <property type="match status" value="1"/>
</dbReference>
<evidence type="ECO:0000256" key="2">
    <source>
        <dbReference type="ARBA" id="ARBA00022692"/>
    </source>
</evidence>
<dbReference type="Pfam" id="PF00496">
    <property type="entry name" value="SBP_bac_5"/>
    <property type="match status" value="1"/>
</dbReference>
<sequence>MTIFPSFVELGLSMRILKERAWLSIHFVFMHWNKFYRIKDSKFSDGSPLTADDVAFTWTILHDKSYDGGFDIFSTKVKGGKAYTEGKADHIEGIQVVDPLTISVTLEQPNATALLTLGSEVLSKAYYGKDYQFGKLEYIKNLHATPVGNGPYKLEKFIPGQEVRFVANEFYYKGKPKTEHFIYKTSEGDTWQFIETGEIDFTSFTATQENIDKLKNIPYLNLLPYTPSTYGYLQLNLEHEQLQEKEVRQALTYGLDRQSIYVDANQGAGAVANIPTSPISWSYTEEGINPYAYDPDKANQLLDDAGWAPGADGIREKNGKKLSLHFLGTKSPATDIFIAVAKENFEAIGVQFQPEVFADFNSLVSKVEGGDYDVASFSTAMLTDPSDGVLQFVDGELKGYDNPKVKELYNKGGMMTTGSNATGLAYVKEVIQHMTLPVIVMTLLGVGSLTRYFRSNMIDVIKQDYIRTARAKAMKQGPGIHHWLGTDALGRDVLTRVLMAGRISLTVGLASMVLSVFIGSLLGAIAGYYRGIVDQVIMRIADLLLTIPGLPLLFIFGALLSDWKVPPDSRMYIVMLMLSFVNWPDPKQKRSLNVREGETVCIVGESGCGKSVTAMSIMGLIEEPAGKVVGGAIRFGGRDLLRESKSSLRAIRGNDISMIFQEPMSSLNPVLKIGEQLMEPLIVHLKMSKKQARARAVELIAEVGISRPEQIANSYPHELSGGMLQRIMIAIAISFRNLHPDDYA</sequence>
<comment type="subcellular location">
    <subcellularLocation>
        <location evidence="1">Membrane</location>
        <topology evidence="1">Multi-pass membrane protein</topology>
    </subcellularLocation>
</comment>
<dbReference type="InterPro" id="IPR003593">
    <property type="entry name" value="AAA+_ATPase"/>
</dbReference>
<dbReference type="GO" id="GO:0016887">
    <property type="term" value="F:ATP hydrolysis activity"/>
    <property type="evidence" value="ECO:0007669"/>
    <property type="project" value="InterPro"/>
</dbReference>
<keyword evidence="5 7" id="KW-1133">Transmembrane helix</keyword>
<dbReference type="SUPFAM" id="SSF53850">
    <property type="entry name" value="Periplasmic binding protein-like II"/>
    <property type="match status" value="1"/>
</dbReference>
<dbReference type="CDD" id="cd00995">
    <property type="entry name" value="PBP2_NikA_DppA_OppA_like"/>
    <property type="match status" value="1"/>
</dbReference>
<dbReference type="Gene3D" id="3.10.105.10">
    <property type="entry name" value="Dipeptide-binding Protein, Domain 3"/>
    <property type="match status" value="1"/>
</dbReference>
<gene>
    <name evidence="9" type="ORF">G195_000255</name>
</gene>
<dbReference type="InterPro" id="IPR003439">
    <property type="entry name" value="ABC_transporter-like_ATP-bd"/>
</dbReference>
<dbReference type="InterPro" id="IPR000515">
    <property type="entry name" value="MetI-like"/>
</dbReference>
<reference evidence="9" key="1">
    <citation type="journal article" date="2015" name="Genom Data">
        <title>Draft genome sequences of Phytophthora kernoviae and Phytophthora ramorum lineage EU2 from Scotland.</title>
        <authorList>
            <person name="Sambles C."/>
            <person name="Schlenzig A."/>
            <person name="O'Neill P."/>
            <person name="Grant M."/>
            <person name="Studholme D.J."/>
        </authorList>
    </citation>
    <scope>NUCLEOTIDE SEQUENCE</scope>
    <source>
        <strain evidence="9">00238/432</strain>
    </source>
</reference>
<organism evidence="9 10">
    <name type="scientific">Phytophthora kernoviae 00238/432</name>
    <dbReference type="NCBI Taxonomy" id="1284355"/>
    <lineage>
        <taxon>Eukaryota</taxon>
        <taxon>Sar</taxon>
        <taxon>Stramenopiles</taxon>
        <taxon>Oomycota</taxon>
        <taxon>Peronosporomycetes</taxon>
        <taxon>Peronosporales</taxon>
        <taxon>Peronosporaceae</taxon>
        <taxon>Phytophthora</taxon>
    </lineage>
</organism>